<keyword evidence="6 7" id="KW-0472">Membrane</keyword>
<keyword evidence="2 7" id="KW-0813">Transport</keyword>
<comment type="subcellular location">
    <subcellularLocation>
        <location evidence="7">Cell membrane</location>
        <topology evidence="7">Multi-pass membrane protein</topology>
    </subcellularLocation>
    <subcellularLocation>
        <location evidence="1">Endomembrane system</location>
        <topology evidence="1">Multi-pass membrane protein</topology>
    </subcellularLocation>
</comment>
<evidence type="ECO:0000313" key="9">
    <source>
        <dbReference type="Proteomes" id="UP000613255"/>
    </source>
</evidence>
<comment type="caution">
    <text evidence="7">Lacks conserved residue(s) required for the propagation of feature annotation.</text>
</comment>
<evidence type="ECO:0000256" key="6">
    <source>
        <dbReference type="ARBA" id="ARBA00023136"/>
    </source>
</evidence>
<gene>
    <name evidence="8" type="ORF">JAO82_00905</name>
</gene>
<proteinExistence type="inferred from homology"/>
<evidence type="ECO:0000256" key="3">
    <source>
        <dbReference type="ARBA" id="ARBA00022596"/>
    </source>
</evidence>
<dbReference type="GO" id="GO:0015099">
    <property type="term" value="F:nickel cation transmembrane transporter activity"/>
    <property type="evidence" value="ECO:0007669"/>
    <property type="project" value="UniProtKB-UniRule"/>
</dbReference>
<dbReference type="InterPro" id="IPR011541">
    <property type="entry name" value="Ni/Co_transpt_high_affinity"/>
</dbReference>
<protein>
    <recommendedName>
        <fullName evidence="7">Nickel/cobalt efflux system</fullName>
    </recommendedName>
</protein>
<evidence type="ECO:0000256" key="1">
    <source>
        <dbReference type="ARBA" id="ARBA00004127"/>
    </source>
</evidence>
<reference evidence="8" key="1">
    <citation type="submission" date="2020-12" db="EMBL/GenBank/DDBJ databases">
        <title>Pontibaca salina gen. nov., sp. nov., isolated from marine sediment.</title>
        <authorList>
            <person name="Bo J."/>
            <person name="Wang S."/>
            <person name="Song X."/>
            <person name="Du Z."/>
        </authorList>
    </citation>
    <scope>NUCLEOTIDE SEQUENCE</scope>
    <source>
        <strain evidence="8">S1109L</strain>
    </source>
</reference>
<evidence type="ECO:0000256" key="7">
    <source>
        <dbReference type="RuleBase" id="RU362101"/>
    </source>
</evidence>
<keyword evidence="9" id="KW-1185">Reference proteome</keyword>
<comment type="caution">
    <text evidence="8">The sequence shown here is derived from an EMBL/GenBank/DDBJ whole genome shotgun (WGS) entry which is preliminary data.</text>
</comment>
<comment type="similarity">
    <text evidence="7">Belongs to the NiCoT transporter (TC 2.A.52) family.</text>
</comment>
<evidence type="ECO:0000313" key="8">
    <source>
        <dbReference type="EMBL" id="MBI6628428.1"/>
    </source>
</evidence>
<dbReference type="EMBL" id="JAEIJD010000001">
    <property type="protein sequence ID" value="MBI6628428.1"/>
    <property type="molecule type" value="Genomic_DNA"/>
</dbReference>
<keyword evidence="3" id="KW-0533">Nickel</keyword>
<evidence type="ECO:0000256" key="2">
    <source>
        <dbReference type="ARBA" id="ARBA00022448"/>
    </source>
</evidence>
<dbReference type="Proteomes" id="UP000613255">
    <property type="component" value="Unassembled WGS sequence"/>
</dbReference>
<organism evidence="8 9">
    <name type="scientific">Pontibaca salina</name>
    <dbReference type="NCBI Taxonomy" id="2795731"/>
    <lineage>
        <taxon>Bacteria</taxon>
        <taxon>Pseudomonadati</taxon>
        <taxon>Pseudomonadota</taxon>
        <taxon>Alphaproteobacteria</taxon>
        <taxon>Rhodobacterales</taxon>
        <taxon>Roseobacteraceae</taxon>
        <taxon>Pontibaca</taxon>
    </lineage>
</organism>
<evidence type="ECO:0000256" key="4">
    <source>
        <dbReference type="ARBA" id="ARBA00022692"/>
    </source>
</evidence>
<evidence type="ECO:0000256" key="5">
    <source>
        <dbReference type="ARBA" id="ARBA00022989"/>
    </source>
</evidence>
<feature type="transmembrane region" description="Helical" evidence="7">
    <location>
        <begin position="6"/>
        <end position="26"/>
    </location>
</feature>
<keyword evidence="4 7" id="KW-0812">Transmembrane</keyword>
<accession>A0A934HHU2</accession>
<dbReference type="GO" id="GO:0012505">
    <property type="term" value="C:endomembrane system"/>
    <property type="evidence" value="ECO:0007669"/>
    <property type="project" value="UniProtKB-SubCell"/>
</dbReference>
<name>A0A934HHU2_9RHOB</name>
<dbReference type="GO" id="GO:0005886">
    <property type="term" value="C:plasma membrane"/>
    <property type="evidence" value="ECO:0007669"/>
    <property type="project" value="UniProtKB-SubCell"/>
</dbReference>
<dbReference type="AlphaFoldDB" id="A0A934HHU2"/>
<dbReference type="Pfam" id="PF03824">
    <property type="entry name" value="NicO"/>
    <property type="match status" value="1"/>
</dbReference>
<sequence>MRGNYLLPGGGVFSTGLALTAFTLGLRHGVDPDHIAAIDNVTRRNP</sequence>
<keyword evidence="5 7" id="KW-1133">Transmembrane helix</keyword>